<organism evidence="1 2">
    <name type="scientific">Arabis alpina</name>
    <name type="common">Alpine rock-cress</name>
    <dbReference type="NCBI Taxonomy" id="50452"/>
    <lineage>
        <taxon>Eukaryota</taxon>
        <taxon>Viridiplantae</taxon>
        <taxon>Streptophyta</taxon>
        <taxon>Embryophyta</taxon>
        <taxon>Tracheophyta</taxon>
        <taxon>Spermatophyta</taxon>
        <taxon>Magnoliopsida</taxon>
        <taxon>eudicotyledons</taxon>
        <taxon>Gunneridae</taxon>
        <taxon>Pentapetalae</taxon>
        <taxon>rosids</taxon>
        <taxon>malvids</taxon>
        <taxon>Brassicales</taxon>
        <taxon>Brassicaceae</taxon>
        <taxon>Arabideae</taxon>
        <taxon>Arabis</taxon>
    </lineage>
</organism>
<dbReference type="Proteomes" id="UP000029120">
    <property type="component" value="Unassembled WGS sequence"/>
</dbReference>
<proteinExistence type="predicted"/>
<keyword evidence="2" id="KW-1185">Reference proteome</keyword>
<dbReference type="Gramene" id="KFK23622">
    <property type="protein sequence ID" value="KFK23622"/>
    <property type="gene ID" value="AALP_AAs47827U000100"/>
</dbReference>
<evidence type="ECO:0000313" key="2">
    <source>
        <dbReference type="Proteomes" id="UP000029120"/>
    </source>
</evidence>
<dbReference type="AlphaFoldDB" id="A0A087G170"/>
<gene>
    <name evidence="1" type="ORF">AALP_AAs47827U000100</name>
</gene>
<name>A0A087G170_ARAAL</name>
<protein>
    <submittedName>
        <fullName evidence="1">Uncharacterized protein</fullName>
    </submittedName>
</protein>
<accession>A0A087G170</accession>
<dbReference type="EMBL" id="KL977171">
    <property type="protein sequence ID" value="KFK23622.1"/>
    <property type="molecule type" value="Genomic_DNA"/>
</dbReference>
<reference evidence="2" key="1">
    <citation type="journal article" date="2015" name="Nat. Plants">
        <title>Genome expansion of Arabis alpina linked with retrotransposition and reduced symmetric DNA methylation.</title>
        <authorList>
            <person name="Willing E.M."/>
            <person name="Rawat V."/>
            <person name="Mandakova T."/>
            <person name="Maumus F."/>
            <person name="James G.V."/>
            <person name="Nordstroem K.J."/>
            <person name="Becker C."/>
            <person name="Warthmann N."/>
            <person name="Chica C."/>
            <person name="Szarzynska B."/>
            <person name="Zytnicki M."/>
            <person name="Albani M.C."/>
            <person name="Kiefer C."/>
            <person name="Bergonzi S."/>
            <person name="Castaings L."/>
            <person name="Mateos J.L."/>
            <person name="Berns M.C."/>
            <person name="Bujdoso N."/>
            <person name="Piofczyk T."/>
            <person name="de Lorenzo L."/>
            <person name="Barrero-Sicilia C."/>
            <person name="Mateos I."/>
            <person name="Piednoel M."/>
            <person name="Hagmann J."/>
            <person name="Chen-Min-Tao R."/>
            <person name="Iglesias-Fernandez R."/>
            <person name="Schuster S.C."/>
            <person name="Alonso-Blanco C."/>
            <person name="Roudier F."/>
            <person name="Carbonero P."/>
            <person name="Paz-Ares J."/>
            <person name="Davis S.J."/>
            <person name="Pecinka A."/>
            <person name="Quesneville H."/>
            <person name="Colot V."/>
            <person name="Lysak M.A."/>
            <person name="Weigel D."/>
            <person name="Coupland G."/>
            <person name="Schneeberger K."/>
        </authorList>
    </citation>
    <scope>NUCLEOTIDE SEQUENCE [LARGE SCALE GENOMIC DNA]</scope>
    <source>
        <strain evidence="2">cv. Pajares</strain>
    </source>
</reference>
<evidence type="ECO:0000313" key="1">
    <source>
        <dbReference type="EMBL" id="KFK23622.1"/>
    </source>
</evidence>
<sequence length="38" mass="4335">MIRLIVFVSSSSFVGVTNGDVYATNRRSVHLRFNKLHL</sequence>